<dbReference type="AlphaFoldDB" id="A0A1C1CZX1"/>
<dbReference type="EMBL" id="LGRB01000008">
    <property type="protein sequence ID" value="OCT54057.1"/>
    <property type="molecule type" value="Genomic_DNA"/>
</dbReference>
<dbReference type="Gene3D" id="3.40.50.720">
    <property type="entry name" value="NAD(P)-binding Rossmann-like Domain"/>
    <property type="match status" value="1"/>
</dbReference>
<gene>
    <name evidence="5" type="ORF">CLCR_10018</name>
</gene>
<dbReference type="SUPFAM" id="SSF51735">
    <property type="entry name" value="NAD(P)-binding Rossmann-fold domains"/>
    <property type="match status" value="1"/>
</dbReference>
<keyword evidence="3" id="KW-0560">Oxidoreductase</keyword>
<dbReference type="STRING" id="86049.A0A1C1CZX1"/>
<dbReference type="PRINTS" id="PR00080">
    <property type="entry name" value="SDRFAMILY"/>
</dbReference>
<dbReference type="PRINTS" id="PR00081">
    <property type="entry name" value="GDHRDH"/>
</dbReference>
<dbReference type="InterPro" id="IPR002347">
    <property type="entry name" value="SDR_fam"/>
</dbReference>
<reference evidence="6" key="1">
    <citation type="submission" date="2015-07" db="EMBL/GenBank/DDBJ databases">
        <authorList>
            <person name="Teixeira M.M."/>
            <person name="Souza R.C."/>
            <person name="Almeida L.G."/>
            <person name="Vicente V.A."/>
            <person name="de Hoog S."/>
            <person name="Bocca A.L."/>
            <person name="de Almeida S.R."/>
            <person name="Vasconcelos A.T."/>
            <person name="Felipe M.S."/>
        </authorList>
    </citation>
    <scope>NUCLEOTIDE SEQUENCE [LARGE SCALE GENOMIC DNA]</scope>
    <source>
        <strain evidence="6">KSF</strain>
    </source>
</reference>
<evidence type="ECO:0000256" key="3">
    <source>
        <dbReference type="ARBA" id="ARBA00023002"/>
    </source>
</evidence>
<keyword evidence="6" id="KW-1185">Reference proteome</keyword>
<dbReference type="PANTHER" id="PTHR24320:SF283">
    <property type="entry name" value="RETINOL DEHYDROGENASE 11"/>
    <property type="match status" value="1"/>
</dbReference>
<evidence type="ECO:0000256" key="4">
    <source>
        <dbReference type="SAM" id="MobiDB-lite"/>
    </source>
</evidence>
<comment type="similarity">
    <text evidence="1">Belongs to the short-chain dehydrogenases/reductases (SDR) family.</text>
</comment>
<accession>A0A1C1CZX1</accession>
<feature type="region of interest" description="Disordered" evidence="4">
    <location>
        <begin position="1"/>
        <end position="24"/>
    </location>
</feature>
<dbReference type="PANTHER" id="PTHR24320">
    <property type="entry name" value="RETINOL DEHYDROGENASE"/>
    <property type="match status" value="1"/>
</dbReference>
<dbReference type="Pfam" id="PF00106">
    <property type="entry name" value="adh_short"/>
    <property type="match status" value="1"/>
</dbReference>
<evidence type="ECO:0000313" key="6">
    <source>
        <dbReference type="Proteomes" id="UP000094526"/>
    </source>
</evidence>
<dbReference type="eggNOG" id="KOG1208">
    <property type="taxonomic scope" value="Eukaryota"/>
</dbReference>
<dbReference type="VEuPathDB" id="FungiDB:CLCR_10018"/>
<dbReference type="GO" id="GO:0016491">
    <property type="term" value="F:oxidoreductase activity"/>
    <property type="evidence" value="ECO:0007669"/>
    <property type="project" value="UniProtKB-KW"/>
</dbReference>
<evidence type="ECO:0000313" key="5">
    <source>
        <dbReference type="EMBL" id="OCT54057.1"/>
    </source>
</evidence>
<keyword evidence="2" id="KW-0521">NADP</keyword>
<protein>
    <submittedName>
        <fullName evidence="5">Retinol dehydrogenase</fullName>
    </submittedName>
</protein>
<dbReference type="Proteomes" id="UP000094526">
    <property type="component" value="Unassembled WGS sequence"/>
</dbReference>
<organism evidence="5 6">
    <name type="scientific">Cladophialophora carrionii</name>
    <dbReference type="NCBI Taxonomy" id="86049"/>
    <lineage>
        <taxon>Eukaryota</taxon>
        <taxon>Fungi</taxon>
        <taxon>Dikarya</taxon>
        <taxon>Ascomycota</taxon>
        <taxon>Pezizomycotina</taxon>
        <taxon>Eurotiomycetes</taxon>
        <taxon>Chaetothyriomycetidae</taxon>
        <taxon>Chaetothyriales</taxon>
        <taxon>Herpotrichiellaceae</taxon>
        <taxon>Cladophialophora</taxon>
    </lineage>
</organism>
<sequence>MDIRPAANASCKAPRCLTPSPPNPGDFGPTGCIGSMTVETCETQGSCWDALLGALFSQSEPRDSEHTNDHEESKVHKKGIRLGARYPRRLYIRPRYVVAILPTDEAGDTGIRLWNRCAPGPSALCPASAHLTRRRLGREAIPLIHTSIKHQISHFGKCACYTPASFPPYSEPTQTTPATPALWVFCNPQAAAPLAFPIIMPTDFGFETEGLAVAAAFPSSIKDRTILITGANRKGIGYSTAESFASQSPKTLILAGRSTEKLQECIDDLKSVYPTVDYRPLKVDLSSQQSVRAAANEVLSWTDMPTIDIVINNAGIMNIPTRTITADGVELTMATNHVGHFLLTNLILPKVIAAAADKTSPKGTVRIVNLASAGVAVTGVRFSDLTYEKPASEMPKPDEYPNIAMMQAFDLPVDDSTTYFPTIAYGASKTAAVLFSVALNDKLYDRYGILSFAVNPGEIRTELGRNTEPQLLSTMLAKAAAHGMKWKTQQQGCSTSVRAAVDPSLGLPAEDGMGAFMSDCRPKPAPEYATKKELASKLWDVSEAWTGEKFDW</sequence>
<dbReference type="OrthoDB" id="191139at2759"/>
<proteinExistence type="inferred from homology"/>
<dbReference type="VEuPathDB" id="FungiDB:G647_00954"/>
<comment type="caution">
    <text evidence="5">The sequence shown here is derived from an EMBL/GenBank/DDBJ whole genome shotgun (WGS) entry which is preliminary data.</text>
</comment>
<name>A0A1C1CZX1_9EURO</name>
<evidence type="ECO:0000256" key="2">
    <source>
        <dbReference type="ARBA" id="ARBA00022857"/>
    </source>
</evidence>
<evidence type="ECO:0000256" key="1">
    <source>
        <dbReference type="ARBA" id="ARBA00006484"/>
    </source>
</evidence>
<dbReference type="InterPro" id="IPR036291">
    <property type="entry name" value="NAD(P)-bd_dom_sf"/>
</dbReference>